<gene>
    <name evidence="19" type="ORF">WICPIJ_000239</name>
</gene>
<evidence type="ECO:0000256" key="2">
    <source>
        <dbReference type="ARBA" id="ARBA00004496"/>
    </source>
</evidence>
<dbReference type="PANTHER" id="PTHR11240:SF22">
    <property type="entry name" value="RIBONUCLEASE T2"/>
    <property type="match status" value="1"/>
</dbReference>
<comment type="similarity">
    <text evidence="3 17">Belongs to the RNase T2 family.</text>
</comment>
<keyword evidence="6" id="KW-0926">Vacuole</keyword>
<dbReference type="Pfam" id="PF25488">
    <property type="entry name" value="RNaseT2L_C"/>
    <property type="match status" value="1"/>
</dbReference>
<dbReference type="Proteomes" id="UP000774326">
    <property type="component" value="Unassembled WGS sequence"/>
</dbReference>
<feature type="active site" evidence="16">
    <location>
        <position position="114"/>
    </location>
</feature>
<dbReference type="InterPro" id="IPR033697">
    <property type="entry name" value="Ribonuclease_T2_eukaryotic"/>
</dbReference>
<comment type="subcellular location">
    <subcellularLocation>
        <location evidence="2">Cytoplasm</location>
    </subcellularLocation>
    <subcellularLocation>
        <location evidence="1">Vacuole lumen</location>
    </subcellularLocation>
</comment>
<dbReference type="CDD" id="cd01061">
    <property type="entry name" value="RNase_T2_euk"/>
    <property type="match status" value="2"/>
</dbReference>
<dbReference type="GO" id="GO:0006401">
    <property type="term" value="P:RNA catabolic process"/>
    <property type="evidence" value="ECO:0007669"/>
    <property type="project" value="TreeGrafter"/>
</dbReference>
<comment type="caution">
    <text evidence="19">The sequence shown here is derived from an EMBL/GenBank/DDBJ whole genome shotgun (WGS) entry which is preliminary data.</text>
</comment>
<evidence type="ECO:0000256" key="11">
    <source>
        <dbReference type="ARBA" id="ARBA00023157"/>
    </source>
</evidence>
<dbReference type="InterPro" id="IPR001568">
    <property type="entry name" value="RNase_T2-like"/>
</dbReference>
<evidence type="ECO:0000256" key="7">
    <source>
        <dbReference type="ARBA" id="ARBA00022722"/>
    </source>
</evidence>
<sequence>MTNLESLLAFLATGFSTQPSLLLDWLKTNKFATETSPSSDLYTPPLDFQINPNGIIENLSCPRTPQLSCSVKNPSDLSGGQDLCCFEYPGGLVLQTQFWNYDPALGGDDQWTIHGLWPDNCDGSYEEFCDSSLDIKPEEIEPLLKQHGALDLLQNMKDRWFNNEGPQEELWAHEFNKHATCYSTLKPSCYSEQEAESKKYIVDYFNITMNLYEQLPTFDILAEAGVVPSHSQKYDTKSTLAALKNKFGKEVHLGCDSRGGVNEIWYYFNAFGSLRNENYRPTDTTFGTTCGETFYYYPKMKENTTTAASEEPPSKIQPPSHDGLSCPTSLPLSCSNTTVIENSCCFESGGIILQTQFWDYSPATGPNDTFTLHGLWPDDCGGGYQQYCDSSMNIKNPRALLETFEGGKELVQDMVTYWKDFRDNDDYLWEHEFNKHATCFSTLNQRCFGDSYVKNEAVFDFFNISMNLFKTVPTYDWLLEEGIYPSTTKEYTKEEILGALRKHYGFEPFISCDYHNNLNQVWYYHLLQGSILSEQFVRIDSMNPSRCRATGIKFMPKVPRRVPIKPTTTLHGPPKPTSPGNRGTIKLSGQPGCLIKNGKWYVSGSCAGYTLNKLGNGSVTIKSSAGFCSVVQGIFTCSSMNHQPFEFDYDAETGSIGVNGEFVWHSDEIAKRFKQVAVQVGKGGDAEFKLHFI</sequence>
<name>A0A9P8QHC6_WICPI</name>
<dbReference type="AlphaFoldDB" id="A0A9P8QHC6"/>
<accession>A0A9P8QHC6</accession>
<dbReference type="InterPro" id="IPR018188">
    <property type="entry name" value="RNase_T2_His_AS_1"/>
</dbReference>
<evidence type="ECO:0000313" key="20">
    <source>
        <dbReference type="Proteomes" id="UP000774326"/>
    </source>
</evidence>
<evidence type="ECO:0000256" key="14">
    <source>
        <dbReference type="ARBA" id="ARBA00025494"/>
    </source>
</evidence>
<dbReference type="EMBL" id="JAEUBG010000154">
    <property type="protein sequence ID" value="KAH3688795.1"/>
    <property type="molecule type" value="Genomic_DNA"/>
</dbReference>
<feature type="domain" description="RNase T2-like C-terminal" evidence="18">
    <location>
        <begin position="584"/>
        <end position="688"/>
    </location>
</feature>
<dbReference type="InterPro" id="IPR036430">
    <property type="entry name" value="RNase_T2-like_sf"/>
</dbReference>
<keyword evidence="5" id="KW-0963">Cytoplasm</keyword>
<reference evidence="19" key="1">
    <citation type="journal article" date="2021" name="Open Biol.">
        <title>Shared evolutionary footprints suggest mitochondrial oxidative damage underlies multiple complex I losses in fungi.</title>
        <authorList>
            <person name="Schikora-Tamarit M.A."/>
            <person name="Marcet-Houben M."/>
            <person name="Nosek J."/>
            <person name="Gabaldon T."/>
        </authorList>
    </citation>
    <scope>NUCLEOTIDE SEQUENCE</scope>
    <source>
        <strain evidence="19">CBS2887</strain>
    </source>
</reference>
<dbReference type="InterPro" id="IPR057328">
    <property type="entry name" value="RNaseT2L_C"/>
</dbReference>
<dbReference type="GO" id="GO:0005775">
    <property type="term" value="C:vacuolar lumen"/>
    <property type="evidence" value="ECO:0007669"/>
    <property type="project" value="UniProtKB-SubCell"/>
</dbReference>
<keyword evidence="8" id="KW-0732">Signal</keyword>
<protein>
    <recommendedName>
        <fullName evidence="15">Ribonuclease T2-like</fullName>
        <ecNumber evidence="4">4.6.1.19</ecNumber>
    </recommendedName>
</protein>
<keyword evidence="13" id="KW-0456">Lyase</keyword>
<dbReference type="PANTHER" id="PTHR11240">
    <property type="entry name" value="RIBONUCLEASE T2"/>
    <property type="match status" value="1"/>
</dbReference>
<dbReference type="GO" id="GO:0005576">
    <property type="term" value="C:extracellular region"/>
    <property type="evidence" value="ECO:0007669"/>
    <property type="project" value="TreeGrafter"/>
</dbReference>
<evidence type="ECO:0000256" key="12">
    <source>
        <dbReference type="ARBA" id="ARBA00023180"/>
    </source>
</evidence>
<evidence type="ECO:0000259" key="18">
    <source>
        <dbReference type="Pfam" id="PF25488"/>
    </source>
</evidence>
<evidence type="ECO:0000256" key="10">
    <source>
        <dbReference type="ARBA" id="ARBA00022801"/>
    </source>
</evidence>
<evidence type="ECO:0000256" key="3">
    <source>
        <dbReference type="ARBA" id="ARBA00007469"/>
    </source>
</evidence>
<dbReference type="OrthoDB" id="435754at2759"/>
<evidence type="ECO:0000256" key="4">
    <source>
        <dbReference type="ARBA" id="ARBA00012571"/>
    </source>
</evidence>
<keyword evidence="12" id="KW-0325">Glycoprotein</keyword>
<dbReference type="Gene3D" id="3.90.730.10">
    <property type="entry name" value="Ribonuclease T2-like"/>
    <property type="match status" value="2"/>
</dbReference>
<dbReference type="EC" id="4.6.1.19" evidence="4"/>
<dbReference type="SUPFAM" id="SSF55895">
    <property type="entry name" value="Ribonuclease Rh-like"/>
    <property type="match status" value="2"/>
</dbReference>
<dbReference type="GO" id="GO:0033897">
    <property type="term" value="F:ribonuclease T2 activity"/>
    <property type="evidence" value="ECO:0007669"/>
    <property type="project" value="UniProtKB-EC"/>
</dbReference>
<dbReference type="InterPro" id="IPR033130">
    <property type="entry name" value="RNase_T2_His_AS_2"/>
</dbReference>
<reference evidence="19" key="2">
    <citation type="submission" date="2021-01" db="EMBL/GenBank/DDBJ databases">
        <authorList>
            <person name="Schikora-Tamarit M.A."/>
        </authorList>
    </citation>
    <scope>NUCLEOTIDE SEQUENCE</scope>
    <source>
        <strain evidence="19">CBS2887</strain>
    </source>
</reference>
<keyword evidence="10" id="KW-0378">Hydrolase</keyword>
<proteinExistence type="inferred from homology"/>
<evidence type="ECO:0000256" key="16">
    <source>
        <dbReference type="PIRSR" id="PIRSR633697-1"/>
    </source>
</evidence>
<keyword evidence="20" id="KW-1185">Reference proteome</keyword>
<evidence type="ECO:0000256" key="15">
    <source>
        <dbReference type="ARBA" id="ARBA00071169"/>
    </source>
</evidence>
<evidence type="ECO:0000313" key="19">
    <source>
        <dbReference type="EMBL" id="KAH3688795.1"/>
    </source>
</evidence>
<feature type="active site" evidence="16">
    <location>
        <position position="178"/>
    </location>
</feature>
<evidence type="ECO:0000256" key="5">
    <source>
        <dbReference type="ARBA" id="ARBA00022490"/>
    </source>
</evidence>
<dbReference type="PROSITE" id="PS00530">
    <property type="entry name" value="RNASE_T2_1"/>
    <property type="match status" value="2"/>
</dbReference>
<keyword evidence="7" id="KW-0540">Nuclease</keyword>
<evidence type="ECO:0000256" key="13">
    <source>
        <dbReference type="ARBA" id="ARBA00023239"/>
    </source>
</evidence>
<evidence type="ECO:0000256" key="17">
    <source>
        <dbReference type="RuleBase" id="RU004328"/>
    </source>
</evidence>
<dbReference type="GO" id="GO:0016787">
    <property type="term" value="F:hydrolase activity"/>
    <property type="evidence" value="ECO:0007669"/>
    <property type="project" value="UniProtKB-KW"/>
</dbReference>
<feature type="active site" evidence="16">
    <location>
        <position position="174"/>
    </location>
</feature>
<evidence type="ECO:0000256" key="8">
    <source>
        <dbReference type="ARBA" id="ARBA00022729"/>
    </source>
</evidence>
<comment type="function">
    <text evidence="14">Rnase which modulates cell survival under stress conditions. Released from the vacuole to the cytoplasm during stress to promote tRNA and rRNA cleavage and to activate separately a downstream pathway that promotes cell death. Involved in cell size, vacuolar morphology and growth at high temperatures and high salt concentration.</text>
</comment>
<dbReference type="Pfam" id="PF00445">
    <property type="entry name" value="Ribonuclease_T2"/>
    <property type="match status" value="2"/>
</dbReference>
<dbReference type="GO" id="GO:0003723">
    <property type="term" value="F:RNA binding"/>
    <property type="evidence" value="ECO:0007669"/>
    <property type="project" value="InterPro"/>
</dbReference>
<evidence type="ECO:0000256" key="1">
    <source>
        <dbReference type="ARBA" id="ARBA00004410"/>
    </source>
</evidence>
<dbReference type="FunFam" id="3.90.730.10:FF:000004">
    <property type="entry name" value="Ribonuclease T2-like"/>
    <property type="match status" value="1"/>
</dbReference>
<keyword evidence="11" id="KW-1015">Disulfide bond</keyword>
<dbReference type="PROSITE" id="PS00531">
    <property type="entry name" value="RNASE_T2_2"/>
    <property type="match status" value="2"/>
</dbReference>
<organism evidence="19 20">
    <name type="scientific">Wickerhamomyces pijperi</name>
    <name type="common">Yeast</name>
    <name type="synonym">Pichia pijperi</name>
    <dbReference type="NCBI Taxonomy" id="599730"/>
    <lineage>
        <taxon>Eukaryota</taxon>
        <taxon>Fungi</taxon>
        <taxon>Dikarya</taxon>
        <taxon>Ascomycota</taxon>
        <taxon>Saccharomycotina</taxon>
        <taxon>Saccharomycetes</taxon>
        <taxon>Phaffomycetales</taxon>
        <taxon>Wickerhamomycetaceae</taxon>
        <taxon>Wickerhamomyces</taxon>
    </lineage>
</organism>
<evidence type="ECO:0000256" key="6">
    <source>
        <dbReference type="ARBA" id="ARBA00022554"/>
    </source>
</evidence>
<keyword evidence="9" id="KW-0255">Endonuclease</keyword>
<evidence type="ECO:0000256" key="9">
    <source>
        <dbReference type="ARBA" id="ARBA00022759"/>
    </source>
</evidence>